<name>A0ABY7EKZ5_MYAAR</name>
<dbReference type="SUPFAM" id="SSF51905">
    <property type="entry name" value="FAD/NAD(P)-binding domain"/>
    <property type="match status" value="1"/>
</dbReference>
<feature type="domain" description="Glucose-methanol-choline oxidoreductase C-terminal" evidence="2">
    <location>
        <begin position="1"/>
        <end position="47"/>
    </location>
</feature>
<evidence type="ECO:0000313" key="4">
    <source>
        <dbReference type="Proteomes" id="UP001164746"/>
    </source>
</evidence>
<evidence type="ECO:0000313" key="3">
    <source>
        <dbReference type="EMBL" id="WAR09466.1"/>
    </source>
</evidence>
<dbReference type="Pfam" id="PF05199">
    <property type="entry name" value="GMC_oxred_C"/>
    <property type="match status" value="1"/>
</dbReference>
<protein>
    <submittedName>
        <fullName evidence="3">CHDH-like protein</fullName>
    </submittedName>
</protein>
<accession>A0ABY7EKZ5</accession>
<proteinExistence type="inferred from homology"/>
<reference evidence="3" key="1">
    <citation type="submission" date="2022-11" db="EMBL/GenBank/DDBJ databases">
        <title>Centuries of genome instability and evolution in soft-shell clam transmissible cancer (bioRxiv).</title>
        <authorList>
            <person name="Hart S.F.M."/>
            <person name="Yonemitsu M.A."/>
            <person name="Giersch R.M."/>
            <person name="Beal B.F."/>
            <person name="Arriagada G."/>
            <person name="Davis B.W."/>
            <person name="Ostrander E.A."/>
            <person name="Goff S.P."/>
            <person name="Metzger M.J."/>
        </authorList>
    </citation>
    <scope>NUCLEOTIDE SEQUENCE</scope>
    <source>
        <strain evidence="3">MELC-2E11</strain>
        <tissue evidence="3">Siphon/mantle</tissue>
    </source>
</reference>
<comment type="similarity">
    <text evidence="1">Belongs to the GMC oxidoreductase family.</text>
</comment>
<dbReference type="InterPro" id="IPR036188">
    <property type="entry name" value="FAD/NAD-bd_sf"/>
</dbReference>
<dbReference type="EMBL" id="CP111017">
    <property type="protein sequence ID" value="WAR09466.1"/>
    <property type="molecule type" value="Genomic_DNA"/>
</dbReference>
<evidence type="ECO:0000259" key="2">
    <source>
        <dbReference type="Pfam" id="PF05199"/>
    </source>
</evidence>
<dbReference type="PANTHER" id="PTHR11552:SF147">
    <property type="entry name" value="CHOLINE DEHYDROGENASE, MITOCHONDRIAL"/>
    <property type="match status" value="1"/>
</dbReference>
<gene>
    <name evidence="3" type="ORF">MAR_019424</name>
</gene>
<evidence type="ECO:0000256" key="1">
    <source>
        <dbReference type="ARBA" id="ARBA00010790"/>
    </source>
</evidence>
<dbReference type="Proteomes" id="UP001164746">
    <property type="component" value="Chromosome 6"/>
</dbReference>
<dbReference type="InterPro" id="IPR007867">
    <property type="entry name" value="GMC_OxRtase_C"/>
</dbReference>
<dbReference type="Gene3D" id="3.50.50.60">
    <property type="entry name" value="FAD/NAD(P)-binding domain"/>
    <property type="match status" value="1"/>
</dbReference>
<dbReference type="InterPro" id="IPR012132">
    <property type="entry name" value="GMC_OxRdtase"/>
</dbReference>
<keyword evidence="4" id="KW-1185">Reference proteome</keyword>
<organism evidence="3 4">
    <name type="scientific">Mya arenaria</name>
    <name type="common">Soft-shell clam</name>
    <dbReference type="NCBI Taxonomy" id="6604"/>
    <lineage>
        <taxon>Eukaryota</taxon>
        <taxon>Metazoa</taxon>
        <taxon>Spiralia</taxon>
        <taxon>Lophotrochozoa</taxon>
        <taxon>Mollusca</taxon>
        <taxon>Bivalvia</taxon>
        <taxon>Autobranchia</taxon>
        <taxon>Heteroconchia</taxon>
        <taxon>Euheterodonta</taxon>
        <taxon>Imparidentia</taxon>
        <taxon>Neoheterodontei</taxon>
        <taxon>Myida</taxon>
        <taxon>Myoidea</taxon>
        <taxon>Myidae</taxon>
        <taxon>Mya</taxon>
    </lineage>
</organism>
<dbReference type="PANTHER" id="PTHR11552">
    <property type="entry name" value="GLUCOSE-METHANOL-CHOLINE GMC OXIDOREDUCTASE"/>
    <property type="match status" value="1"/>
</dbReference>
<sequence>MGSLHDQTSVVDPQLCVKGIRNLRVVDASVMPHVTSGNTNAPTIMIAEKAADMIRGIYSVAELRRKLNKHDNDLFGVSMILPLITSHARDLGASPTVSGIFVLLLVDVHGRYLCVHLQLLLLRLKPSWFPTQAIHEDKQHTKTTERHHQQLRTT</sequence>